<dbReference type="GO" id="GO:0031012">
    <property type="term" value="C:extracellular matrix"/>
    <property type="evidence" value="ECO:0007669"/>
    <property type="project" value="TreeGrafter"/>
</dbReference>
<dbReference type="EMBL" id="JAPXFL010000001">
    <property type="protein sequence ID" value="KAK9511661.1"/>
    <property type="molecule type" value="Genomic_DNA"/>
</dbReference>
<proteinExistence type="predicted"/>
<evidence type="ECO:0000256" key="3">
    <source>
        <dbReference type="SAM" id="MobiDB-lite"/>
    </source>
</evidence>
<dbReference type="PANTHER" id="PTHR12236">
    <property type="entry name" value="STRUCTURAL CONTITUENT OF CUTICLE"/>
    <property type="match status" value="1"/>
</dbReference>
<reference evidence="4 5" key="1">
    <citation type="submission" date="2022-12" db="EMBL/GenBank/DDBJ databases">
        <title>Chromosome-level genome assembly of true bugs.</title>
        <authorList>
            <person name="Ma L."/>
            <person name="Li H."/>
        </authorList>
    </citation>
    <scope>NUCLEOTIDE SEQUENCE [LARGE SCALE GENOMIC DNA]</scope>
    <source>
        <strain evidence="4">Lab_2022b</strain>
    </source>
</reference>
<dbReference type="GO" id="GO:0042302">
    <property type="term" value="F:structural constituent of cuticle"/>
    <property type="evidence" value="ECO:0007669"/>
    <property type="project" value="UniProtKB-UniRule"/>
</dbReference>
<protein>
    <submittedName>
        <fullName evidence="4">Uncharacterized protein</fullName>
    </submittedName>
</protein>
<dbReference type="InterPro" id="IPR000618">
    <property type="entry name" value="Insect_cuticle"/>
</dbReference>
<dbReference type="PANTHER" id="PTHR12236:SF75">
    <property type="entry name" value="CUTICULAR PROTEIN 62BB, ISOFORM A"/>
    <property type="match status" value="1"/>
</dbReference>
<accession>A0AAW1DLU6</accession>
<gene>
    <name evidence="4" type="ORF">O3M35_000280</name>
</gene>
<evidence type="ECO:0000313" key="4">
    <source>
        <dbReference type="EMBL" id="KAK9511661.1"/>
    </source>
</evidence>
<dbReference type="AlphaFoldDB" id="A0AAW1DLU6"/>
<evidence type="ECO:0000256" key="1">
    <source>
        <dbReference type="ARBA" id="ARBA00022460"/>
    </source>
</evidence>
<name>A0AAW1DLU6_9HEMI</name>
<dbReference type="GO" id="GO:0005615">
    <property type="term" value="C:extracellular space"/>
    <property type="evidence" value="ECO:0007669"/>
    <property type="project" value="TreeGrafter"/>
</dbReference>
<dbReference type="Pfam" id="PF00379">
    <property type="entry name" value="Chitin_bind_4"/>
    <property type="match status" value="1"/>
</dbReference>
<evidence type="ECO:0000313" key="5">
    <source>
        <dbReference type="Proteomes" id="UP001461498"/>
    </source>
</evidence>
<dbReference type="InterPro" id="IPR031311">
    <property type="entry name" value="CHIT_BIND_RR_consensus"/>
</dbReference>
<dbReference type="PRINTS" id="PR00947">
    <property type="entry name" value="CUTICLE"/>
</dbReference>
<keyword evidence="1 2" id="KW-0193">Cuticle</keyword>
<dbReference type="InterPro" id="IPR051217">
    <property type="entry name" value="Insect_Cuticle_Struc_Prot"/>
</dbReference>
<dbReference type="PROSITE" id="PS51155">
    <property type="entry name" value="CHIT_BIND_RR_2"/>
    <property type="match status" value="1"/>
</dbReference>
<sequence length="181" mass="20597">MAYPTSEHKKGNEKVKEQKRQRRGEHHYFGDDSDLTSEERELLATLSSHELAGLPEANFFESAKDGEITSYIENTNHHGPEDVIKYPNGHDYDIDYHSKPVYSFKYGVEDHQTGDMKSVREERDGDRVVGEYSLVEPDGTIRTVKYTADSKNGFNAVVHTHHGLGDIHAQVETSQVDYDIE</sequence>
<feature type="compositionally biased region" description="Basic and acidic residues" evidence="3">
    <location>
        <begin position="1"/>
        <end position="18"/>
    </location>
</feature>
<keyword evidence="5" id="KW-1185">Reference proteome</keyword>
<dbReference type="Proteomes" id="UP001461498">
    <property type="component" value="Unassembled WGS sequence"/>
</dbReference>
<evidence type="ECO:0000256" key="2">
    <source>
        <dbReference type="PROSITE-ProRule" id="PRU00497"/>
    </source>
</evidence>
<comment type="caution">
    <text evidence="4">The sequence shown here is derived from an EMBL/GenBank/DDBJ whole genome shotgun (WGS) entry which is preliminary data.</text>
</comment>
<organism evidence="4 5">
    <name type="scientific">Rhynocoris fuscipes</name>
    <dbReference type="NCBI Taxonomy" id="488301"/>
    <lineage>
        <taxon>Eukaryota</taxon>
        <taxon>Metazoa</taxon>
        <taxon>Ecdysozoa</taxon>
        <taxon>Arthropoda</taxon>
        <taxon>Hexapoda</taxon>
        <taxon>Insecta</taxon>
        <taxon>Pterygota</taxon>
        <taxon>Neoptera</taxon>
        <taxon>Paraneoptera</taxon>
        <taxon>Hemiptera</taxon>
        <taxon>Heteroptera</taxon>
        <taxon>Panheteroptera</taxon>
        <taxon>Cimicomorpha</taxon>
        <taxon>Reduviidae</taxon>
        <taxon>Harpactorinae</taxon>
        <taxon>Harpactorini</taxon>
        <taxon>Rhynocoris</taxon>
    </lineage>
</organism>
<dbReference type="PROSITE" id="PS00233">
    <property type="entry name" value="CHIT_BIND_RR_1"/>
    <property type="match status" value="1"/>
</dbReference>
<feature type="region of interest" description="Disordered" evidence="3">
    <location>
        <begin position="1"/>
        <end position="36"/>
    </location>
</feature>